<gene>
    <name evidence="1" type="ORF">M9Y10_035324</name>
</gene>
<keyword evidence="2" id="KW-1185">Reference proteome</keyword>
<proteinExistence type="predicted"/>
<name>A0ABR2KI75_9EUKA</name>
<evidence type="ECO:0000313" key="1">
    <source>
        <dbReference type="EMBL" id="KAK8890547.1"/>
    </source>
</evidence>
<evidence type="ECO:0000313" key="2">
    <source>
        <dbReference type="Proteomes" id="UP001470230"/>
    </source>
</evidence>
<dbReference type="Proteomes" id="UP001470230">
    <property type="component" value="Unassembled WGS sequence"/>
</dbReference>
<accession>A0ABR2KI75</accession>
<dbReference type="EMBL" id="JAPFFF010000005">
    <property type="protein sequence ID" value="KAK8890547.1"/>
    <property type="molecule type" value="Genomic_DNA"/>
</dbReference>
<reference evidence="1 2" key="1">
    <citation type="submission" date="2024-04" db="EMBL/GenBank/DDBJ databases">
        <title>Tritrichomonas musculus Genome.</title>
        <authorList>
            <person name="Alves-Ferreira E."/>
            <person name="Grigg M."/>
            <person name="Lorenzi H."/>
            <person name="Galac M."/>
        </authorList>
    </citation>
    <scope>NUCLEOTIDE SEQUENCE [LARGE SCALE GENOMIC DNA]</scope>
    <source>
        <strain evidence="1 2">EAF2021</strain>
    </source>
</reference>
<sequence length="74" mass="8347">MAPKRKQVVHLKKIAQERKVSASQPLPDTTNRIDPDMMVISGLLSGNGYEATKRQALRFNQMTPCTKTFFQPSI</sequence>
<comment type="caution">
    <text evidence="1">The sequence shown here is derived from an EMBL/GenBank/DDBJ whole genome shotgun (WGS) entry which is preliminary data.</text>
</comment>
<protein>
    <submittedName>
        <fullName evidence="1">Uncharacterized protein</fullName>
    </submittedName>
</protein>
<organism evidence="1 2">
    <name type="scientific">Tritrichomonas musculus</name>
    <dbReference type="NCBI Taxonomy" id="1915356"/>
    <lineage>
        <taxon>Eukaryota</taxon>
        <taxon>Metamonada</taxon>
        <taxon>Parabasalia</taxon>
        <taxon>Tritrichomonadida</taxon>
        <taxon>Tritrichomonadidae</taxon>
        <taxon>Tritrichomonas</taxon>
    </lineage>
</organism>